<name>A0A7C9RE50_9BRAD</name>
<evidence type="ECO:0000313" key="3">
    <source>
        <dbReference type="Proteomes" id="UP000480266"/>
    </source>
</evidence>
<comment type="caution">
    <text evidence="2">The sequence shown here is derived from an EMBL/GenBank/DDBJ whole genome shotgun (WGS) entry which is preliminary data.</text>
</comment>
<dbReference type="Proteomes" id="UP000480266">
    <property type="component" value="Unassembled WGS sequence"/>
</dbReference>
<dbReference type="AlphaFoldDB" id="A0A7C9RE50"/>
<keyword evidence="3" id="KW-1185">Reference proteome</keyword>
<keyword evidence="1" id="KW-1133">Transmembrane helix</keyword>
<accession>A0A7C9RE50</accession>
<keyword evidence="1" id="KW-0812">Transmembrane</keyword>
<gene>
    <name evidence="2" type="ORF">G4V63_07120</name>
</gene>
<feature type="transmembrane region" description="Helical" evidence="1">
    <location>
        <begin position="129"/>
        <end position="155"/>
    </location>
</feature>
<protein>
    <submittedName>
        <fullName evidence="2">Uncharacterized protein</fullName>
    </submittedName>
</protein>
<feature type="transmembrane region" description="Helical" evidence="1">
    <location>
        <begin position="167"/>
        <end position="188"/>
    </location>
</feature>
<evidence type="ECO:0000256" key="1">
    <source>
        <dbReference type="SAM" id="Phobius"/>
    </source>
</evidence>
<evidence type="ECO:0000313" key="2">
    <source>
        <dbReference type="EMBL" id="NGX94999.1"/>
    </source>
</evidence>
<organism evidence="2 3">
    <name type="scientific">Candidatus Afipia apatlaquensis</name>
    <dbReference type="NCBI Taxonomy" id="2712852"/>
    <lineage>
        <taxon>Bacteria</taxon>
        <taxon>Pseudomonadati</taxon>
        <taxon>Pseudomonadota</taxon>
        <taxon>Alphaproteobacteria</taxon>
        <taxon>Hyphomicrobiales</taxon>
        <taxon>Nitrobacteraceae</taxon>
        <taxon>Afipia</taxon>
    </lineage>
</organism>
<reference evidence="2" key="1">
    <citation type="submission" date="2020-02" db="EMBL/GenBank/DDBJ databases">
        <title>Draft genome sequence of Candidatus Afipia apatlaquensis IBT-C3, a potential strain for decolorization of textile dyes.</title>
        <authorList>
            <person name="Sanchez-Reyes A."/>
            <person name="Breton-Deval L."/>
            <person name="Mangelson H."/>
            <person name="Sanchez-Flores A."/>
        </authorList>
    </citation>
    <scope>NUCLEOTIDE SEQUENCE [LARGE SCALE GENOMIC DNA]</scope>
    <source>
        <strain evidence="2">IBT-C3</strain>
    </source>
</reference>
<sequence length="207" mass="22471">MLSQLFGATPRAGVKGPEVAGDGTQYIFKPSLVGGASQFDLTGEGLSWQVRGKHGVWPLQKIAAIRLSYRPVSMQSRRFRADIEDTRGERVTLYSTTWHTVALMSPQDNGYRAFIVELHRRLAAIGSKAVLVVGINPAIYTAGLVVLGLVGVSILGLLVRALITGEFAGALFLIGFAALFGWQIGGFLRRNKPRTYTFDALPKDVLP</sequence>
<proteinExistence type="predicted"/>
<keyword evidence="1" id="KW-0472">Membrane</keyword>
<dbReference type="EMBL" id="JAAMRR010000368">
    <property type="protein sequence ID" value="NGX94999.1"/>
    <property type="molecule type" value="Genomic_DNA"/>
</dbReference>